<protein>
    <recommendedName>
        <fullName evidence="1">Mmc1 C-terminal domain-containing protein</fullName>
    </recommendedName>
</protein>
<proteinExistence type="predicted"/>
<gene>
    <name evidence="2" type="ORF">HG537_0D02050</name>
</gene>
<dbReference type="Pfam" id="PF23867">
    <property type="entry name" value="Mmc1_N"/>
    <property type="match status" value="1"/>
</dbReference>
<evidence type="ECO:0000313" key="3">
    <source>
        <dbReference type="Proteomes" id="UP000510647"/>
    </source>
</evidence>
<evidence type="ECO:0000259" key="1">
    <source>
        <dbReference type="Pfam" id="PF23868"/>
    </source>
</evidence>
<organism evidence="2 3">
    <name type="scientific">Torulaspora globosa</name>
    <dbReference type="NCBI Taxonomy" id="48254"/>
    <lineage>
        <taxon>Eukaryota</taxon>
        <taxon>Fungi</taxon>
        <taxon>Dikarya</taxon>
        <taxon>Ascomycota</taxon>
        <taxon>Saccharomycotina</taxon>
        <taxon>Saccharomycetes</taxon>
        <taxon>Saccharomycetales</taxon>
        <taxon>Saccharomycetaceae</taxon>
        <taxon>Torulaspora</taxon>
    </lineage>
</organism>
<keyword evidence="3" id="KW-1185">Reference proteome</keyword>
<name>A0A7H9HR34_9SACH</name>
<reference evidence="2 3" key="1">
    <citation type="submission" date="2020-06" db="EMBL/GenBank/DDBJ databases">
        <title>The yeast mating-type switching endonuclease HO is a domesticated member of an unorthodox homing genetic element family.</title>
        <authorList>
            <person name="Coughlan A.Y."/>
            <person name="Lombardi L."/>
            <person name="Braun-Galleani S."/>
            <person name="Martos A.R."/>
            <person name="Galeote V."/>
            <person name="Bigey F."/>
            <person name="Dequin S."/>
            <person name="Byrne K.P."/>
            <person name="Wolfe K.H."/>
        </authorList>
    </citation>
    <scope>NUCLEOTIDE SEQUENCE [LARGE SCALE GENOMIC DNA]</scope>
    <source>
        <strain evidence="2 3">CBS2947</strain>
    </source>
</reference>
<dbReference type="Proteomes" id="UP000510647">
    <property type="component" value="Chromosome 4"/>
</dbReference>
<dbReference type="InterPro" id="IPR056196">
    <property type="entry name" value="Mmc1_C"/>
</dbReference>
<dbReference type="PANTHER" id="PTHR38644">
    <property type="entry name" value="EXPRESSED PROTEIN"/>
    <property type="match status" value="1"/>
</dbReference>
<dbReference type="OrthoDB" id="5319015at2759"/>
<feature type="domain" description="Mmc1 C-terminal" evidence="1">
    <location>
        <begin position="258"/>
        <end position="424"/>
    </location>
</feature>
<accession>A0A7H9HR34</accession>
<dbReference type="EMBL" id="CP059270">
    <property type="protein sequence ID" value="QLQ80204.1"/>
    <property type="molecule type" value="Genomic_DNA"/>
</dbReference>
<dbReference type="PANTHER" id="PTHR38644:SF1">
    <property type="entry name" value="EXPRESSED PROTEIN"/>
    <property type="match status" value="1"/>
</dbReference>
<dbReference type="AlphaFoldDB" id="A0A7H9HR34"/>
<dbReference type="Pfam" id="PF23868">
    <property type="entry name" value="Mmc1_C"/>
    <property type="match status" value="1"/>
</dbReference>
<evidence type="ECO:0000313" key="2">
    <source>
        <dbReference type="EMBL" id="QLQ80204.1"/>
    </source>
</evidence>
<sequence>MAVTRLTLLASRRSLNQWALLSQCYDKPPSKLPLMIRKDDKDSIIRCGLLPGISGYQKSSTFLGALLADVYALDQSWMNVLLNRRASSVKGPIKIQYGDQFDVQRNETMTTLAVPSSFLKDHKVEFLEVLEENAPDEDNCHFYLDLDGRSSTLYQRWPTISVNDTSKTSELPLSNEINSRQALEAILRFIHDKGTVNSYLKSLELSNFGNFSKRLAAKIDNRKQIYADLGFAVLKNLENEDNSLAKGHYLQSEKEEMLKDVERWRRNAHDELQGQVVPLIQKFLRTHLSIGKIYTYSNTKFNLRVKKFIEEPLRDLQMQNNLHELRGRLRLSTPLKTPLIDKQYFEKQISSVYKDVNKVINQSFFKLQLPLILCSTIGYISEQFSLYSMGSLASLGIVLGLQRVLSNWELAGKNVQKRIYEDIRATIEQEYKRLVQEVEDKCGKEETAQKHKLHLIRALSSEESRS</sequence>